<feature type="compositionally biased region" description="Low complexity" evidence="2">
    <location>
        <begin position="107"/>
        <end position="117"/>
    </location>
</feature>
<evidence type="ECO:0000313" key="3">
    <source>
        <dbReference type="EMBL" id="KOB78191.1"/>
    </source>
</evidence>
<dbReference type="PANTHER" id="PTHR15742">
    <property type="entry name" value="GIRDIN"/>
    <property type="match status" value="1"/>
</dbReference>
<sequence length="1609" mass="182747">MLVRYNTTAVTVSLKLPKRRLTGPLPALDTGQNNMQLMKSQSSFEKESSIEKERERRSLSRSKEEEKTVRLKEERDRSAKEDVSFMMQPPSRGGPSKDKEESDDDSSTAGTTTTEGTLEQIESLKQEMDTLKKRCERVEKEKSDILLRRLANIDTANKYTSGRSSEVLKLQQKVNELTSQNEDLKDEKKHLSLRVREVESELECTIKVNELTSQNEDLRDEKKHLSLRSRPSVEAQARQIEQLRAKLLAAETLCEELMDENEDMKKELQDQADEYTSLRRELEQTIKNCRVLSFKLKKTERKNEQLESEKADQEKKLLEIVGGQDGMQREKRIKELEQEVARYTEVSVRLQKDLADANSKLAAASGGPPANLNKIHNISDGIVGGQDGMQREKRIKELEQEVARYTEVSVRLQKDLADANSKLAAASGGPPANLNKIHNISDGVSTTTQFNSSRASARGVSQTAESISDGVSTTNQFNSSRASARGVSQTAESISDGAGRYRRRDGRLRPLFVSHPPQPDLIASQSTVANYALENLEPNTIQRMLEMQLTLERSLSLGTNHISIGVNQVAQSPQDLVDCYSQGCQTDTMMMHDVATDTKKITLDFSVQCISYNSEMYTQTEAPFMKNKNSQTDCICIDGISQTDKPKTRNVNLQTPAKYYNDRSSQVSKNSCDCVDATTETQSMIMCDKAIETDVTSSIDTERLSKEGCRLASRTNEKSDSPPLSSDKETTESQPHFSFPLVSMYNPLAANNLRKTASRVEEDNESLLLQLKKMATKAKSRKLSPTPPAKRLSIESLNNKDEKSEEEDPAEMRLLLELNEQEAAVLRRKVEELESDKDTMKKQVKELTEKVTSAANKTNANSALAARRNTTTTKSNNLADEKIKERDCERLHAELSLAQKKPKGLIKSKSLDASEIPNVDLKRQLQVIEQEASVLRSKTQSLEADNEKLQAENKKLQLLKNAKSLRTDKSLELSTKKIDALETELKEANKKIKDLEDRDDKTEKKVRFGADVKKDSDTLKLKQDELDKLKLNYSKLEKENTKLQATLKALKDDAIKSFKPRTPKKPTDLTTKLQMKRMVEDLENEIGEMYVVMKNAGLSENEINNKVQMEKDIEDIRKKLSRTDSEFTNEKNKLQTEIAKLKDLNTKLESDKSSFSGKVKTLETDYTNITGQCKTLKEDKKKLETQITKLTSDLKNATSLQTTMSECMKKIEDLKKEIDVKDKEIDKLKKQVENINKLEQDKSKLLKEAGDKAKKIGELEKKLKDSEDKLKRTEKLLSTKKDRVTKLEKELSEEKVQTENLASTHRRLSVDITGEKDVLQTKLNNTQTKLLNLETDLKEMKADYEDKITHLESDLAAKCTHIKQLEEALRDTSNQKYDEAVSYLELSQMQDKLDRTSKDLQQKQDELESSQRDLEKTEKELSTIKTETAQLKSDIVKLESEKREHENRLQAEKKESSYWESKASEFDTDLQAERKKLERMRIAHDRDIKNKEAELATLKGKLKVLEQSSGAGTKRIADLKQDYEETVKKLEHSLAVEKAEYDELTGKYEILEEEHVVTKARLTVEKEQAQNELAHVQKELNAALAEVKTRADSTEAQSSKWEKEKSQLQ</sequence>
<keyword evidence="4" id="KW-1185">Reference proteome</keyword>
<feature type="region of interest" description="Disordered" evidence="2">
    <location>
        <begin position="452"/>
        <end position="501"/>
    </location>
</feature>
<feature type="compositionally biased region" description="Basic and acidic residues" evidence="2">
    <location>
        <begin position="44"/>
        <end position="83"/>
    </location>
</feature>
<feature type="coiled-coil region" evidence="1">
    <location>
        <begin position="1099"/>
        <end position="1354"/>
    </location>
</feature>
<proteinExistence type="predicted"/>
<feature type="region of interest" description="Disordered" evidence="2">
    <location>
        <begin position="706"/>
        <end position="734"/>
    </location>
</feature>
<dbReference type="Proteomes" id="UP000037510">
    <property type="component" value="Unassembled WGS sequence"/>
</dbReference>
<dbReference type="InterPro" id="IPR049885">
    <property type="entry name" value="MTCL1-3"/>
</dbReference>
<dbReference type="EMBL" id="JTDY01000227">
    <property type="protein sequence ID" value="KOB78191.1"/>
    <property type="molecule type" value="Genomic_DNA"/>
</dbReference>
<feature type="region of interest" description="Disordered" evidence="2">
    <location>
        <begin position="776"/>
        <end position="810"/>
    </location>
</feature>
<feature type="region of interest" description="Disordered" evidence="2">
    <location>
        <begin position="40"/>
        <end position="120"/>
    </location>
</feature>
<feature type="non-terminal residue" evidence="3">
    <location>
        <position position="1609"/>
    </location>
</feature>
<gene>
    <name evidence="3" type="ORF">OBRU01_02892</name>
</gene>
<comment type="caution">
    <text evidence="3">The sequence shown here is derived from an EMBL/GenBank/DDBJ whole genome shotgun (WGS) entry which is preliminary data.</text>
</comment>
<feature type="region of interest" description="Disordered" evidence="2">
    <location>
        <begin position="1437"/>
        <end position="1462"/>
    </location>
</feature>
<feature type="compositionally biased region" description="Basic and acidic residues" evidence="2">
    <location>
        <begin position="1600"/>
        <end position="1609"/>
    </location>
</feature>
<feature type="region of interest" description="Disordered" evidence="2">
    <location>
        <begin position="1394"/>
        <end position="1420"/>
    </location>
</feature>
<dbReference type="Gene3D" id="1.10.287.1490">
    <property type="match status" value="1"/>
</dbReference>
<accession>A0A0L7LSM3</accession>
<organism evidence="3 4">
    <name type="scientific">Operophtera brumata</name>
    <name type="common">Winter moth</name>
    <name type="synonym">Phalaena brumata</name>
    <dbReference type="NCBI Taxonomy" id="104452"/>
    <lineage>
        <taxon>Eukaryota</taxon>
        <taxon>Metazoa</taxon>
        <taxon>Ecdysozoa</taxon>
        <taxon>Arthropoda</taxon>
        <taxon>Hexapoda</taxon>
        <taxon>Insecta</taxon>
        <taxon>Pterygota</taxon>
        <taxon>Neoptera</taxon>
        <taxon>Endopterygota</taxon>
        <taxon>Lepidoptera</taxon>
        <taxon>Glossata</taxon>
        <taxon>Ditrysia</taxon>
        <taxon>Geometroidea</taxon>
        <taxon>Geometridae</taxon>
        <taxon>Larentiinae</taxon>
        <taxon>Operophtera</taxon>
    </lineage>
</organism>
<feature type="compositionally biased region" description="Polar residues" evidence="2">
    <location>
        <begin position="452"/>
        <end position="493"/>
    </location>
</feature>
<feature type="coiled-coil region" evidence="1">
    <location>
        <begin position="816"/>
        <end position="857"/>
    </location>
</feature>
<reference evidence="3 4" key="1">
    <citation type="journal article" date="2015" name="Genome Biol. Evol.">
        <title>The genome of winter moth (Operophtera brumata) provides a genomic perspective on sexual dimorphism and phenology.</title>
        <authorList>
            <person name="Derks M.F."/>
            <person name="Smit S."/>
            <person name="Salis L."/>
            <person name="Schijlen E."/>
            <person name="Bossers A."/>
            <person name="Mateman C."/>
            <person name="Pijl A.S."/>
            <person name="de Ridder D."/>
            <person name="Groenen M.A."/>
            <person name="Visser M.E."/>
            <person name="Megens H.J."/>
        </authorList>
    </citation>
    <scope>NUCLEOTIDE SEQUENCE [LARGE SCALE GENOMIC DNA]</scope>
    <source>
        <strain evidence="3">WM2013NL</strain>
        <tissue evidence="3">Head and thorax</tissue>
    </source>
</reference>
<dbReference type="PANTHER" id="PTHR15742:SF5">
    <property type="entry name" value="GIRDIN"/>
    <property type="match status" value="1"/>
</dbReference>
<feature type="compositionally biased region" description="Basic and acidic residues" evidence="2">
    <location>
        <begin position="706"/>
        <end position="731"/>
    </location>
</feature>
<protein>
    <submittedName>
        <fullName evidence="3">Uncharacterized protein</fullName>
    </submittedName>
</protein>
<feature type="coiled-coil region" evidence="1">
    <location>
        <begin position="918"/>
        <end position="1053"/>
    </location>
</feature>
<feature type="region of interest" description="Disordered" evidence="2">
    <location>
        <begin position="1588"/>
        <end position="1609"/>
    </location>
</feature>
<evidence type="ECO:0000256" key="1">
    <source>
        <dbReference type="SAM" id="Coils"/>
    </source>
</evidence>
<evidence type="ECO:0000313" key="4">
    <source>
        <dbReference type="Proteomes" id="UP000037510"/>
    </source>
</evidence>
<evidence type="ECO:0000256" key="2">
    <source>
        <dbReference type="SAM" id="MobiDB-lite"/>
    </source>
</evidence>
<name>A0A0L7LSM3_OPEBR</name>
<dbReference type="STRING" id="104452.A0A0L7LSM3"/>
<keyword evidence="1" id="KW-0175">Coiled coil</keyword>
<dbReference type="Gene3D" id="1.20.1170.10">
    <property type="match status" value="1"/>
</dbReference>